<protein>
    <submittedName>
        <fullName evidence="2">Folate family ECF transporter S component</fullName>
    </submittedName>
</protein>
<gene>
    <name evidence="2" type="ORF">H9X83_03760</name>
</gene>
<accession>A0ABS2G8T2</accession>
<keyword evidence="1" id="KW-0812">Transmembrane</keyword>
<dbReference type="Proteomes" id="UP000729290">
    <property type="component" value="Unassembled WGS sequence"/>
</dbReference>
<dbReference type="InterPro" id="IPR024529">
    <property type="entry name" value="ECF_trnsprt_substrate-spec"/>
</dbReference>
<dbReference type="RefSeq" id="WP_205133288.1">
    <property type="nucleotide sequence ID" value="NZ_JACSNT010000005.1"/>
</dbReference>
<feature type="transmembrane region" description="Helical" evidence="1">
    <location>
        <begin position="12"/>
        <end position="29"/>
    </location>
</feature>
<evidence type="ECO:0000313" key="3">
    <source>
        <dbReference type="Proteomes" id="UP000729290"/>
    </source>
</evidence>
<feature type="transmembrane region" description="Helical" evidence="1">
    <location>
        <begin position="41"/>
        <end position="64"/>
    </location>
</feature>
<feature type="transmembrane region" description="Helical" evidence="1">
    <location>
        <begin position="106"/>
        <end position="128"/>
    </location>
</feature>
<evidence type="ECO:0000256" key="1">
    <source>
        <dbReference type="SAM" id="Phobius"/>
    </source>
</evidence>
<comment type="caution">
    <text evidence="2">The sequence shown here is derived from an EMBL/GenBank/DDBJ whole genome shotgun (WGS) entry which is preliminary data.</text>
</comment>
<sequence length="169" mass="18296">MSANRKITTKDLAVMAMLVALNIILSRFLSISAWNIKIGFAFLPVVFAALYLGTWQAALVGALGDFIGANLFPIGAYFPGFTLTAALIGMTYGLCLHKKQNLPRILAAVLITEICGSLLLNTLWISVLYGSPFLPLMATRAFQCLLMGIVEVVIIRILAGLVPRMVHTV</sequence>
<keyword evidence="1" id="KW-0472">Membrane</keyword>
<feature type="transmembrane region" description="Helical" evidence="1">
    <location>
        <begin position="76"/>
        <end position="94"/>
    </location>
</feature>
<dbReference type="EMBL" id="JACSNV010000004">
    <property type="protein sequence ID" value="MBM6877277.1"/>
    <property type="molecule type" value="Genomic_DNA"/>
</dbReference>
<evidence type="ECO:0000313" key="2">
    <source>
        <dbReference type="EMBL" id="MBM6877277.1"/>
    </source>
</evidence>
<name>A0ABS2G8T2_9FIRM</name>
<feature type="transmembrane region" description="Helical" evidence="1">
    <location>
        <begin position="140"/>
        <end position="162"/>
    </location>
</feature>
<dbReference type="Gene3D" id="1.10.1760.20">
    <property type="match status" value="1"/>
</dbReference>
<dbReference type="Pfam" id="PF12822">
    <property type="entry name" value="ECF_trnsprt"/>
    <property type="match status" value="1"/>
</dbReference>
<keyword evidence="1" id="KW-1133">Transmembrane helix</keyword>
<reference evidence="2 3" key="1">
    <citation type="journal article" date="2021" name="Sci. Rep.">
        <title>The distribution of antibiotic resistance genes in chicken gut microbiota commensals.</title>
        <authorList>
            <person name="Juricova H."/>
            <person name="Matiasovicova J."/>
            <person name="Kubasova T."/>
            <person name="Cejkova D."/>
            <person name="Rychlik I."/>
        </authorList>
    </citation>
    <scope>NUCLEOTIDE SEQUENCE [LARGE SCALE GENOMIC DNA]</scope>
    <source>
        <strain evidence="2 3">An431b</strain>
    </source>
</reference>
<dbReference type="NCBIfam" id="TIGR04518">
    <property type="entry name" value="ECF_S_folT_fam"/>
    <property type="match status" value="1"/>
</dbReference>
<keyword evidence="3" id="KW-1185">Reference proteome</keyword>
<proteinExistence type="predicted"/>
<organism evidence="2 3">
    <name type="scientific">Anaerotignum lactatifermentans</name>
    <dbReference type="NCBI Taxonomy" id="160404"/>
    <lineage>
        <taxon>Bacteria</taxon>
        <taxon>Bacillati</taxon>
        <taxon>Bacillota</taxon>
        <taxon>Clostridia</taxon>
        <taxon>Lachnospirales</taxon>
        <taxon>Anaerotignaceae</taxon>
        <taxon>Anaerotignum</taxon>
    </lineage>
</organism>
<dbReference type="InterPro" id="IPR030949">
    <property type="entry name" value="ECF_S_folate_fam"/>
</dbReference>